<name>A0A9N9HIP2_FUNMO</name>
<dbReference type="GO" id="GO:0004386">
    <property type="term" value="F:helicase activity"/>
    <property type="evidence" value="ECO:0007669"/>
    <property type="project" value="InterPro"/>
</dbReference>
<evidence type="ECO:0000313" key="3">
    <source>
        <dbReference type="EMBL" id="CAG8694962.1"/>
    </source>
</evidence>
<dbReference type="AlphaFoldDB" id="A0A9N9HIP2"/>
<dbReference type="Pfam" id="PF13086">
    <property type="entry name" value="AAA_11"/>
    <property type="match status" value="1"/>
</dbReference>
<dbReference type="InterPro" id="IPR047187">
    <property type="entry name" value="SF1_C_Upf1"/>
</dbReference>
<feature type="domain" description="DNA2/NAM7 helicase-like C-terminal" evidence="2">
    <location>
        <begin position="172"/>
        <end position="383"/>
    </location>
</feature>
<evidence type="ECO:0000259" key="1">
    <source>
        <dbReference type="Pfam" id="PF13086"/>
    </source>
</evidence>
<evidence type="ECO:0000313" key="4">
    <source>
        <dbReference type="Proteomes" id="UP000789375"/>
    </source>
</evidence>
<dbReference type="InterPro" id="IPR041677">
    <property type="entry name" value="DNA2/NAM7_AAA_11"/>
</dbReference>
<accession>A0A9N9HIP2</accession>
<dbReference type="Gene3D" id="3.40.50.300">
    <property type="entry name" value="P-loop containing nucleotide triphosphate hydrolases"/>
    <property type="match status" value="2"/>
</dbReference>
<dbReference type="InterPro" id="IPR045055">
    <property type="entry name" value="DNA2/NAM7-like"/>
</dbReference>
<gene>
    <name evidence="3" type="ORF">FMOSSE_LOCUS13531</name>
</gene>
<dbReference type="Proteomes" id="UP000789375">
    <property type="component" value="Unassembled WGS sequence"/>
</dbReference>
<comment type="caution">
    <text evidence="3">The sequence shown here is derived from an EMBL/GenBank/DDBJ whole genome shotgun (WGS) entry which is preliminary data.</text>
</comment>
<dbReference type="PANTHER" id="PTHR10887">
    <property type="entry name" value="DNA2/NAM7 HELICASE FAMILY"/>
    <property type="match status" value="1"/>
</dbReference>
<feature type="domain" description="DNA2/NAM7 helicase helicase" evidence="1">
    <location>
        <begin position="53"/>
        <end position="155"/>
    </location>
</feature>
<keyword evidence="4" id="KW-1185">Reference proteome</keyword>
<dbReference type="InterPro" id="IPR041679">
    <property type="entry name" value="DNA2/NAM7-like_C"/>
</dbReference>
<evidence type="ECO:0000259" key="2">
    <source>
        <dbReference type="Pfam" id="PF13087"/>
    </source>
</evidence>
<dbReference type="EMBL" id="CAJVPP010008189">
    <property type="protein sequence ID" value="CAG8694962.1"/>
    <property type="molecule type" value="Genomic_DNA"/>
</dbReference>
<reference evidence="3" key="1">
    <citation type="submission" date="2021-06" db="EMBL/GenBank/DDBJ databases">
        <authorList>
            <person name="Kallberg Y."/>
            <person name="Tangrot J."/>
            <person name="Rosling A."/>
        </authorList>
    </citation>
    <scope>NUCLEOTIDE SEQUENCE</scope>
    <source>
        <strain evidence="3">87-6 pot B 2015</strain>
    </source>
</reference>
<organism evidence="3 4">
    <name type="scientific">Funneliformis mosseae</name>
    <name type="common">Endomycorrhizal fungus</name>
    <name type="synonym">Glomus mosseae</name>
    <dbReference type="NCBI Taxonomy" id="27381"/>
    <lineage>
        <taxon>Eukaryota</taxon>
        <taxon>Fungi</taxon>
        <taxon>Fungi incertae sedis</taxon>
        <taxon>Mucoromycota</taxon>
        <taxon>Glomeromycotina</taxon>
        <taxon>Glomeromycetes</taxon>
        <taxon>Glomerales</taxon>
        <taxon>Glomeraceae</taxon>
        <taxon>Funneliformis</taxon>
    </lineage>
</organism>
<dbReference type="SUPFAM" id="SSF52540">
    <property type="entry name" value="P-loop containing nucleoside triphosphate hydrolases"/>
    <property type="match status" value="1"/>
</dbReference>
<dbReference type="Pfam" id="PF13087">
    <property type="entry name" value="AAA_12"/>
    <property type="match status" value="1"/>
</dbReference>
<dbReference type="InterPro" id="IPR027417">
    <property type="entry name" value="P-loop_NTPase"/>
</dbReference>
<sequence length="595" mass="68370">MDRYDPTIDYETIRWIKNYEVPETNRPLYMLLNTNSIWQMSRIERKKLHDYWRDKIHEKFIERLSKLKYKHDQKREELNKLYDEGRRQTLKNCDVIGMTTNGAAKFQNLIRSIGPKIIVCEEAGEVLEAHILSALTPATQHIILIGDPNQLRPRIATYSLSMESKEGKNYQLDKSLFERLVSGDKAAKIGKVQLLTQRRMRKNEISDLVRYTLYPDLIDGENTAKYSNIRGSKHNVYFIDHKFPEDDTGGDFATQSHVNQYEVKMVVEMVKYFVRNGYTKPEDIAVLTPYLGQMMKIKEALDESFVVVIDERDAQSLAEMEQDDGKVDNNGKGEEANIVIISLVRNYAGFGKRDTIGFLKSKNRSNVLLSRAREGMYLIGNSKLMAAQSKNMWTLVINMLQSRDPPQIGFGFPIVCNKHPNYKNIIDDPEQFAKVSPDGGCLKRCRILLPCGHRCTYKCHSDDPEHIGIQCLNPCKRLRETCNHPCPRLCFESCGNCNVPIDDIILTGCGHTVKNATCWQNHNKDIVKCMTYVLKRFPICGHSKVIHCYESIDDVRCESLCGKSLECNHKCLNECFKCQELSKSQDNPPSNEQNI</sequence>
<proteinExistence type="predicted"/>
<protein>
    <submittedName>
        <fullName evidence="3">10547_t:CDS:1</fullName>
    </submittedName>
</protein>
<dbReference type="GO" id="GO:0031048">
    <property type="term" value="P:regulatory ncRNA-mediated heterochromatin formation"/>
    <property type="evidence" value="ECO:0007669"/>
    <property type="project" value="TreeGrafter"/>
</dbReference>
<dbReference type="GO" id="GO:0031380">
    <property type="term" value="C:nuclear RNA-directed RNA polymerase complex"/>
    <property type="evidence" value="ECO:0007669"/>
    <property type="project" value="TreeGrafter"/>
</dbReference>
<dbReference type="PANTHER" id="PTHR10887:SF445">
    <property type="entry name" value="NFX1-TYPE ZINC FINGER-CONTAINING PROTEIN 1"/>
    <property type="match status" value="1"/>
</dbReference>
<dbReference type="CDD" id="cd18808">
    <property type="entry name" value="SF1_C_Upf1"/>
    <property type="match status" value="1"/>
</dbReference>